<organism evidence="5 6">
    <name type="scientific">Phycicoccus avicenniae</name>
    <dbReference type="NCBI Taxonomy" id="2828860"/>
    <lineage>
        <taxon>Bacteria</taxon>
        <taxon>Bacillati</taxon>
        <taxon>Actinomycetota</taxon>
        <taxon>Actinomycetes</taxon>
        <taxon>Micrococcales</taxon>
        <taxon>Intrasporangiaceae</taxon>
        <taxon>Phycicoccus</taxon>
    </lineage>
</organism>
<feature type="active site" description="Tele-phosphohistidine intermediate" evidence="3">
    <location>
        <position position="15"/>
    </location>
</feature>
<dbReference type="RefSeq" id="WP_211604390.1">
    <property type="nucleotide sequence ID" value="NZ_JAGSNF010000025.1"/>
</dbReference>
<evidence type="ECO:0000256" key="1">
    <source>
        <dbReference type="ARBA" id="ARBA00023152"/>
    </source>
</evidence>
<proteinExistence type="predicted"/>
<keyword evidence="6" id="KW-1185">Reference proteome</keyword>
<dbReference type="PANTHER" id="PTHR48100:SF1">
    <property type="entry name" value="HISTIDINE PHOSPHATASE FAMILY PROTEIN-RELATED"/>
    <property type="match status" value="1"/>
</dbReference>
<evidence type="ECO:0000313" key="6">
    <source>
        <dbReference type="Proteomes" id="UP000677016"/>
    </source>
</evidence>
<dbReference type="Proteomes" id="UP000677016">
    <property type="component" value="Unassembled WGS sequence"/>
</dbReference>
<dbReference type="SUPFAM" id="SSF53254">
    <property type="entry name" value="Phosphoglycerate mutase-like"/>
    <property type="match status" value="1"/>
</dbReference>
<evidence type="ECO:0000256" key="4">
    <source>
        <dbReference type="PIRSR" id="PIRSR613078-2"/>
    </source>
</evidence>
<evidence type="ECO:0000256" key="3">
    <source>
        <dbReference type="PIRSR" id="PIRSR613078-1"/>
    </source>
</evidence>
<sequence>MSAGAGPRRVVVLRHGETTYNAAGVWQGQLDSPLSDLGVQQAEAAGAAVAALGPARVVTSDLQRARRTGESVAAAAGVPITEDVRLREIHAGSWQGLTNDEIVARWPDEHARLRAGEDVPRPGGGESLADVRRRTGAAIEDALAATAAGECVVLSTHGAAGRAAVSWLLGIEVMDAWRMLGALGNCHWGEVVEGAHGWRLRTWNVTGAPGPADGTFVP</sequence>
<protein>
    <submittedName>
        <fullName evidence="5">Histidine phosphatase family protein</fullName>
    </submittedName>
</protein>
<dbReference type="PANTHER" id="PTHR48100">
    <property type="entry name" value="BROAD-SPECIFICITY PHOSPHATASE YOR283W-RELATED"/>
    <property type="match status" value="1"/>
</dbReference>
<feature type="binding site" evidence="4">
    <location>
        <begin position="14"/>
        <end position="21"/>
    </location>
    <ligand>
        <name>substrate</name>
    </ligand>
</feature>
<reference evidence="5" key="1">
    <citation type="submission" date="2021-04" db="EMBL/GenBank/DDBJ databases">
        <title>Phycicoccus avicenniae sp. nov., a novel endophytic actinomycetes isolated from branch of Avicennia mariana.</title>
        <authorList>
            <person name="Tuo L."/>
        </authorList>
    </citation>
    <scope>NUCLEOTIDE SEQUENCE</scope>
    <source>
        <strain evidence="5">BSK3Z-2</strain>
    </source>
</reference>
<dbReference type="AlphaFoldDB" id="A0A941I169"/>
<dbReference type="Gene3D" id="3.40.50.1240">
    <property type="entry name" value="Phosphoglycerate mutase-like"/>
    <property type="match status" value="1"/>
</dbReference>
<dbReference type="InterPro" id="IPR013078">
    <property type="entry name" value="His_Pase_superF_clade-1"/>
</dbReference>
<feature type="binding site" evidence="4">
    <location>
        <position position="64"/>
    </location>
    <ligand>
        <name>substrate</name>
    </ligand>
</feature>
<comment type="caution">
    <text evidence="5">The sequence shown here is derived from an EMBL/GenBank/DDBJ whole genome shotgun (WGS) entry which is preliminary data.</text>
</comment>
<dbReference type="EMBL" id="JAGSNF010000025">
    <property type="protein sequence ID" value="MBR7744862.1"/>
    <property type="molecule type" value="Genomic_DNA"/>
</dbReference>
<dbReference type="GO" id="GO:0005737">
    <property type="term" value="C:cytoplasm"/>
    <property type="evidence" value="ECO:0007669"/>
    <property type="project" value="TreeGrafter"/>
</dbReference>
<dbReference type="PROSITE" id="PS00175">
    <property type="entry name" value="PG_MUTASE"/>
    <property type="match status" value="1"/>
</dbReference>
<keyword evidence="2" id="KW-0413">Isomerase</keyword>
<gene>
    <name evidence="5" type="ORF">KC207_16330</name>
</gene>
<dbReference type="InterPro" id="IPR001345">
    <property type="entry name" value="PG/BPGM_mutase_AS"/>
</dbReference>
<dbReference type="InterPro" id="IPR029033">
    <property type="entry name" value="His_PPase_superfam"/>
</dbReference>
<evidence type="ECO:0000256" key="2">
    <source>
        <dbReference type="ARBA" id="ARBA00023235"/>
    </source>
</evidence>
<dbReference type="Pfam" id="PF00300">
    <property type="entry name" value="His_Phos_1"/>
    <property type="match status" value="1"/>
</dbReference>
<accession>A0A941I169</accession>
<name>A0A941I169_9MICO</name>
<dbReference type="CDD" id="cd07067">
    <property type="entry name" value="HP_PGM_like"/>
    <property type="match status" value="1"/>
</dbReference>
<dbReference type="InterPro" id="IPR050275">
    <property type="entry name" value="PGM_Phosphatase"/>
</dbReference>
<feature type="active site" description="Proton donor/acceptor" evidence="3">
    <location>
        <position position="88"/>
    </location>
</feature>
<keyword evidence="1" id="KW-0324">Glycolysis</keyword>
<dbReference type="GO" id="GO:0016791">
    <property type="term" value="F:phosphatase activity"/>
    <property type="evidence" value="ECO:0007669"/>
    <property type="project" value="TreeGrafter"/>
</dbReference>
<evidence type="ECO:0000313" key="5">
    <source>
        <dbReference type="EMBL" id="MBR7744862.1"/>
    </source>
</evidence>
<dbReference type="SMART" id="SM00855">
    <property type="entry name" value="PGAM"/>
    <property type="match status" value="1"/>
</dbReference>